<feature type="compositionally biased region" description="Low complexity" evidence="1">
    <location>
        <begin position="477"/>
        <end position="486"/>
    </location>
</feature>
<proteinExistence type="predicted"/>
<keyword evidence="3" id="KW-1185">Reference proteome</keyword>
<sequence>MNVEDGENNTSRNVKEVLDEKEVESLPKNRKDSVNWKEEMEINGKEASIDSESQSRSQESIPAVQTQVSTCRSEDRNSQKESNSRRRRRLNRSVSPKIRRNLCEKFLKAKQVSPKSTSFHGFVTRRRSPKRSPKLLRSKGLLGPIHTRLRSKAGHLKRISPKQRRSIRRRNSSQSKSVTSAVATLNDSFDDLVKLSYDGEPMDNVTLERGELEEAKLIDADSSLTTEDCNALTIQEKDVVVTMETNSPQEHVPTCNSTTTSEAAIQDSGSSVDLFQSDSAEDSEENEKTAEVNAEPESLPVVSEKNIPKIDKVIENVIENTGLTNEEDCSEEIIHSSYSPTSLTSNVDDLNSGSQGSTRHAGMQQYLTGKDTNAAKLQPASPVIPVKFAPVIHSSPVATAKVTSSSHGSPEVLGIPGVYSPTASPSGGILKKREDGGSNSPSPTNKNRRVKFSEKVSTKEIENCTPSRSEKRRHSSDSSSSSRTSSKLMPSPLVTTTPSRVLNVHSKFITTPSKAADDNVVKTTGSSRHLVGRKSRSPRPKHAFFRRRRQRITGECFPKAARLQAPVEEILPQLTSSMWSRGLGQLVRARNIFTIGQLSALTPSEVQSLPIRSPKVSHLKWVLGQYLQRLQSKNQTDNTADKGSSEAENQPSTSGKEDGESSSLSLKRKRHDDDTAPESSEPKKVKLVEQLEKLSNGLSDELKSVSPNELFKAHEHINAMMDAIMNVLKTKYQPSSKPS</sequence>
<name>A0A2G8KYZ2_STIJA</name>
<comment type="caution">
    <text evidence="2">The sequence shown here is derived from an EMBL/GenBank/DDBJ whole genome shotgun (WGS) entry which is preliminary data.</text>
</comment>
<evidence type="ECO:0000313" key="2">
    <source>
        <dbReference type="EMBL" id="PIK53236.1"/>
    </source>
</evidence>
<feature type="region of interest" description="Disordered" evidence="1">
    <location>
        <begin position="633"/>
        <end position="686"/>
    </location>
</feature>
<protein>
    <submittedName>
        <fullName evidence="2">Putative telomere-associated protein RIF1-like</fullName>
    </submittedName>
</protein>
<feature type="region of interest" description="Disordered" evidence="1">
    <location>
        <begin position="276"/>
        <end position="298"/>
    </location>
</feature>
<feature type="compositionally biased region" description="Polar residues" evidence="1">
    <location>
        <begin position="50"/>
        <end position="71"/>
    </location>
</feature>
<dbReference type="OrthoDB" id="5399929at2759"/>
<feature type="compositionally biased region" description="Basic and acidic residues" evidence="1">
    <location>
        <begin position="72"/>
        <end position="84"/>
    </location>
</feature>
<evidence type="ECO:0000313" key="3">
    <source>
        <dbReference type="Proteomes" id="UP000230750"/>
    </source>
</evidence>
<dbReference type="PANTHER" id="PTHR22928:SF3">
    <property type="entry name" value="TELOMERE-ASSOCIATED PROTEIN RIF1"/>
    <property type="match status" value="1"/>
</dbReference>
<feature type="compositionally biased region" description="Basic and acidic residues" evidence="1">
    <location>
        <begin position="13"/>
        <end position="48"/>
    </location>
</feature>
<feature type="region of interest" description="Disordered" evidence="1">
    <location>
        <begin position="401"/>
        <end position="499"/>
    </location>
</feature>
<dbReference type="Proteomes" id="UP000230750">
    <property type="component" value="Unassembled WGS sequence"/>
</dbReference>
<reference evidence="2 3" key="1">
    <citation type="journal article" date="2017" name="PLoS Biol.">
        <title>The sea cucumber genome provides insights into morphological evolution and visceral regeneration.</title>
        <authorList>
            <person name="Zhang X."/>
            <person name="Sun L."/>
            <person name="Yuan J."/>
            <person name="Sun Y."/>
            <person name="Gao Y."/>
            <person name="Zhang L."/>
            <person name="Li S."/>
            <person name="Dai H."/>
            <person name="Hamel J.F."/>
            <person name="Liu C."/>
            <person name="Yu Y."/>
            <person name="Liu S."/>
            <person name="Lin W."/>
            <person name="Guo K."/>
            <person name="Jin S."/>
            <person name="Xu P."/>
            <person name="Storey K.B."/>
            <person name="Huan P."/>
            <person name="Zhang T."/>
            <person name="Zhou Y."/>
            <person name="Zhang J."/>
            <person name="Lin C."/>
            <person name="Li X."/>
            <person name="Xing L."/>
            <person name="Huo D."/>
            <person name="Sun M."/>
            <person name="Wang L."/>
            <person name="Mercier A."/>
            <person name="Li F."/>
            <person name="Yang H."/>
            <person name="Xiang J."/>
        </authorList>
    </citation>
    <scope>NUCLEOTIDE SEQUENCE [LARGE SCALE GENOMIC DNA]</scope>
    <source>
        <strain evidence="2">Shaxun</strain>
        <tissue evidence="2">Muscle</tissue>
    </source>
</reference>
<feature type="region of interest" description="Disordered" evidence="1">
    <location>
        <begin position="115"/>
        <end position="137"/>
    </location>
</feature>
<gene>
    <name evidence="2" type="ORF">BSL78_09875</name>
</gene>
<dbReference type="GO" id="GO:0005634">
    <property type="term" value="C:nucleus"/>
    <property type="evidence" value="ECO:0007669"/>
    <property type="project" value="TreeGrafter"/>
</dbReference>
<feature type="compositionally biased region" description="Basic and acidic residues" evidence="1">
    <location>
        <begin position="451"/>
        <end position="462"/>
    </location>
</feature>
<feature type="region of interest" description="Disordered" evidence="1">
    <location>
        <begin position="1"/>
        <end position="95"/>
    </location>
</feature>
<feature type="region of interest" description="Disordered" evidence="1">
    <location>
        <begin position="158"/>
        <end position="179"/>
    </location>
</feature>
<dbReference type="PANTHER" id="PTHR22928">
    <property type="entry name" value="TELOMERE-ASSOCIATED PROTEIN RIF1"/>
    <property type="match status" value="1"/>
</dbReference>
<organism evidence="2 3">
    <name type="scientific">Stichopus japonicus</name>
    <name type="common">Sea cucumber</name>
    <dbReference type="NCBI Taxonomy" id="307972"/>
    <lineage>
        <taxon>Eukaryota</taxon>
        <taxon>Metazoa</taxon>
        <taxon>Echinodermata</taxon>
        <taxon>Eleutherozoa</taxon>
        <taxon>Echinozoa</taxon>
        <taxon>Holothuroidea</taxon>
        <taxon>Aspidochirotacea</taxon>
        <taxon>Aspidochirotida</taxon>
        <taxon>Stichopodidae</taxon>
        <taxon>Apostichopus</taxon>
    </lineage>
</organism>
<accession>A0A2G8KYZ2</accession>
<dbReference type="AlphaFoldDB" id="A0A2G8KYZ2"/>
<evidence type="ECO:0000256" key="1">
    <source>
        <dbReference type="SAM" id="MobiDB-lite"/>
    </source>
</evidence>
<feature type="compositionally biased region" description="Basic residues" evidence="1">
    <location>
        <begin position="158"/>
        <end position="171"/>
    </location>
</feature>
<feature type="compositionally biased region" description="Basic residues" evidence="1">
    <location>
        <begin position="530"/>
        <end position="541"/>
    </location>
</feature>
<dbReference type="GO" id="GO:0140445">
    <property type="term" value="C:chromosome, telomeric repeat region"/>
    <property type="evidence" value="ECO:0007669"/>
    <property type="project" value="TreeGrafter"/>
</dbReference>
<dbReference type="CDD" id="cd14267">
    <property type="entry name" value="Rif1_CTD_C-II_like"/>
    <property type="match status" value="1"/>
</dbReference>
<feature type="region of interest" description="Disordered" evidence="1">
    <location>
        <begin position="519"/>
        <end position="541"/>
    </location>
</feature>
<dbReference type="GO" id="GO:0000723">
    <property type="term" value="P:telomere maintenance"/>
    <property type="evidence" value="ECO:0007669"/>
    <property type="project" value="TreeGrafter"/>
</dbReference>
<feature type="compositionally biased region" description="Basic residues" evidence="1">
    <location>
        <begin position="123"/>
        <end position="137"/>
    </location>
</feature>
<dbReference type="EMBL" id="MRZV01000295">
    <property type="protein sequence ID" value="PIK53236.1"/>
    <property type="molecule type" value="Genomic_DNA"/>
</dbReference>